<dbReference type="GO" id="GO:0016301">
    <property type="term" value="F:kinase activity"/>
    <property type="evidence" value="ECO:0007669"/>
    <property type="project" value="UniProtKB-KW"/>
</dbReference>
<organism evidence="1 2">
    <name type="scientific">Biomphalaria pfeifferi</name>
    <name type="common">Bloodfluke planorb</name>
    <name type="synonym">Freshwater snail</name>
    <dbReference type="NCBI Taxonomy" id="112525"/>
    <lineage>
        <taxon>Eukaryota</taxon>
        <taxon>Metazoa</taxon>
        <taxon>Spiralia</taxon>
        <taxon>Lophotrochozoa</taxon>
        <taxon>Mollusca</taxon>
        <taxon>Gastropoda</taxon>
        <taxon>Heterobranchia</taxon>
        <taxon>Euthyneura</taxon>
        <taxon>Panpulmonata</taxon>
        <taxon>Hygrophila</taxon>
        <taxon>Lymnaeoidea</taxon>
        <taxon>Planorbidae</taxon>
        <taxon>Biomphalaria</taxon>
    </lineage>
</organism>
<dbReference type="EMBL" id="JASAOG010000027">
    <property type="protein sequence ID" value="KAK0062112.1"/>
    <property type="molecule type" value="Genomic_DNA"/>
</dbReference>
<keyword evidence="2" id="KW-1185">Reference proteome</keyword>
<sequence>MKKQFIRWNVFIVFINIPKAQTCIIIVYSNVNTSFRFNVSSELTDEGTTATFTTFDMEICTLQTLSYEKLAQSFKYTSMKQLNKNFTYKDVFPSRLQPFTSVKESEHEDSEVEAFKKKIEHEVDFESSEKICTKNYGHPGFIPVTELQTSHFPEEYQDQDLVDTIKLLGDLTVKIIVTVSDKVKIGSGRIFELTKSTQKGTCPCSDCRNNSKHTQNWWEIVVLTSIRVVNNKEDAENTKCRLFYDTEDSSLVNLEGVMVENSLQNKNNQICRLICVTCDEVLINRIDDLLKKFIENYEKVFDKFWDVENSEKLVVIVSHPHGTPKKVTI</sequence>
<gene>
    <name evidence="1" type="ORF">Bpfe_008605</name>
</gene>
<name>A0AAD8BWG7_BIOPF</name>
<keyword evidence="1" id="KW-0418">Kinase</keyword>
<dbReference type="Proteomes" id="UP001233172">
    <property type="component" value="Unassembled WGS sequence"/>
</dbReference>
<dbReference type="AlphaFoldDB" id="A0AAD8BWG7"/>
<protein>
    <submittedName>
        <fullName evidence="1">STE20-like serine/threonine-protein kinase isoform X2</fullName>
    </submittedName>
</protein>
<accession>A0AAD8BWG7</accession>
<evidence type="ECO:0000313" key="2">
    <source>
        <dbReference type="Proteomes" id="UP001233172"/>
    </source>
</evidence>
<evidence type="ECO:0000313" key="1">
    <source>
        <dbReference type="EMBL" id="KAK0062112.1"/>
    </source>
</evidence>
<comment type="caution">
    <text evidence="1">The sequence shown here is derived from an EMBL/GenBank/DDBJ whole genome shotgun (WGS) entry which is preliminary data.</text>
</comment>
<reference evidence="1" key="2">
    <citation type="submission" date="2023-04" db="EMBL/GenBank/DDBJ databases">
        <authorList>
            <person name="Bu L."/>
            <person name="Lu L."/>
            <person name="Laidemitt M.R."/>
            <person name="Zhang S.M."/>
            <person name="Mutuku M."/>
            <person name="Mkoji G."/>
            <person name="Steinauer M."/>
            <person name="Loker E.S."/>
        </authorList>
    </citation>
    <scope>NUCLEOTIDE SEQUENCE</scope>
    <source>
        <strain evidence="1">KasaAsao</strain>
        <tissue evidence="1">Whole Snail</tissue>
    </source>
</reference>
<feature type="non-terminal residue" evidence="1">
    <location>
        <position position="329"/>
    </location>
</feature>
<proteinExistence type="predicted"/>
<reference evidence="1" key="1">
    <citation type="journal article" date="2023" name="PLoS Negl. Trop. Dis.">
        <title>A genome sequence for Biomphalaria pfeifferi, the major vector snail for the human-infecting parasite Schistosoma mansoni.</title>
        <authorList>
            <person name="Bu L."/>
            <person name="Lu L."/>
            <person name="Laidemitt M.R."/>
            <person name="Zhang S.M."/>
            <person name="Mutuku M."/>
            <person name="Mkoji G."/>
            <person name="Steinauer M."/>
            <person name="Loker E.S."/>
        </authorList>
    </citation>
    <scope>NUCLEOTIDE SEQUENCE</scope>
    <source>
        <strain evidence="1">KasaAsao</strain>
    </source>
</reference>
<keyword evidence="1" id="KW-0808">Transferase</keyword>